<gene>
    <name evidence="3" type="ORF">A2855_02580</name>
</gene>
<proteinExistence type="predicted"/>
<reference evidence="3 4" key="1">
    <citation type="journal article" date="2016" name="Nat. Commun.">
        <title>Thousands of microbial genomes shed light on interconnected biogeochemical processes in an aquifer system.</title>
        <authorList>
            <person name="Anantharaman K."/>
            <person name="Brown C.T."/>
            <person name="Hug L.A."/>
            <person name="Sharon I."/>
            <person name="Castelle C.J."/>
            <person name="Probst A.J."/>
            <person name="Thomas B.C."/>
            <person name="Singh A."/>
            <person name="Wilkins M.J."/>
            <person name="Karaoz U."/>
            <person name="Brodie E.L."/>
            <person name="Williams K.H."/>
            <person name="Hubbard S.S."/>
            <person name="Banfield J.F."/>
        </authorList>
    </citation>
    <scope>NUCLEOTIDE SEQUENCE [LARGE SCALE GENOMIC DNA]</scope>
</reference>
<dbReference type="GO" id="GO:0045259">
    <property type="term" value="C:proton-transporting ATP synthase complex"/>
    <property type="evidence" value="ECO:0007669"/>
    <property type="project" value="UniProtKB-KW"/>
</dbReference>
<evidence type="ECO:0000313" key="3">
    <source>
        <dbReference type="EMBL" id="OGY97535.1"/>
    </source>
</evidence>
<comment type="caution">
    <text evidence="3">The sequence shown here is derived from an EMBL/GenBank/DDBJ whole genome shotgun (WGS) entry which is preliminary data.</text>
</comment>
<feature type="domain" description="ATP synthase F1 complex delta/epsilon subunit N-terminal" evidence="2">
    <location>
        <begin position="1"/>
        <end position="80"/>
    </location>
</feature>
<dbReference type="Gene3D" id="2.60.15.10">
    <property type="entry name" value="F0F1 ATP synthase delta/epsilon subunit, N-terminal"/>
    <property type="match status" value="1"/>
</dbReference>
<dbReference type="Proteomes" id="UP000179059">
    <property type="component" value="Unassembled WGS sequence"/>
</dbReference>
<evidence type="ECO:0000313" key="4">
    <source>
        <dbReference type="Proteomes" id="UP000179059"/>
    </source>
</evidence>
<keyword evidence="1" id="KW-0066">ATP synthesis</keyword>
<dbReference type="STRING" id="1798647.A2855_02580"/>
<organism evidence="3 4">
    <name type="scientific">Candidatus Liptonbacteria bacterium RIFCSPHIGHO2_01_FULL_57_28</name>
    <dbReference type="NCBI Taxonomy" id="1798647"/>
    <lineage>
        <taxon>Bacteria</taxon>
        <taxon>Candidatus Liptoniibacteriota</taxon>
    </lineage>
</organism>
<evidence type="ECO:0000256" key="1">
    <source>
        <dbReference type="ARBA" id="ARBA00023196"/>
    </source>
</evidence>
<dbReference type="InterPro" id="IPR020546">
    <property type="entry name" value="ATP_synth_F1_dsu/esu_N"/>
</dbReference>
<dbReference type="Pfam" id="PF02823">
    <property type="entry name" value="ATP-synt_DE_N"/>
    <property type="match status" value="1"/>
</dbReference>
<dbReference type="AlphaFoldDB" id="A0A1G2C833"/>
<accession>A0A1G2C833</accession>
<evidence type="ECO:0000259" key="2">
    <source>
        <dbReference type="Pfam" id="PF02823"/>
    </source>
</evidence>
<keyword evidence="1" id="KW-0139">CF(1)</keyword>
<dbReference type="GO" id="GO:0015986">
    <property type="term" value="P:proton motive force-driven ATP synthesis"/>
    <property type="evidence" value="ECO:0007669"/>
    <property type="project" value="InterPro"/>
</dbReference>
<dbReference type="SUPFAM" id="SSF51344">
    <property type="entry name" value="Epsilon subunit of F1F0-ATP synthase N-terminal domain"/>
    <property type="match status" value="1"/>
</dbReference>
<sequence>MRVEIYSLQRIIFEGEAQSVNCKTAMGEVTVLEKHEPLISMLEDGPVRVVPVGGGQEQAFPVKGGFLQVNPEHAVRILAEE</sequence>
<protein>
    <recommendedName>
        <fullName evidence="2">ATP synthase F1 complex delta/epsilon subunit N-terminal domain-containing protein</fullName>
    </recommendedName>
</protein>
<dbReference type="EMBL" id="MHKX01000031">
    <property type="protein sequence ID" value="OGY97535.1"/>
    <property type="molecule type" value="Genomic_DNA"/>
</dbReference>
<dbReference type="InterPro" id="IPR036771">
    <property type="entry name" value="ATPsynth_dsu/esu_N"/>
</dbReference>
<name>A0A1G2C833_9BACT</name>